<gene>
    <name evidence="4" type="primary">LOC135193817</name>
</gene>
<dbReference type="Proteomes" id="UP001652626">
    <property type="component" value="Chromosome 19"/>
</dbReference>
<protein>
    <submittedName>
        <fullName evidence="4">Uncharacterized protein LOC135193817</fullName>
    </submittedName>
</protein>
<proteinExistence type="predicted"/>
<organism evidence="3 4">
    <name type="scientific">Vanessa tameamea</name>
    <name type="common">Kamehameha butterfly</name>
    <dbReference type="NCBI Taxonomy" id="334116"/>
    <lineage>
        <taxon>Eukaryota</taxon>
        <taxon>Metazoa</taxon>
        <taxon>Ecdysozoa</taxon>
        <taxon>Arthropoda</taxon>
        <taxon>Hexapoda</taxon>
        <taxon>Insecta</taxon>
        <taxon>Pterygota</taxon>
        <taxon>Neoptera</taxon>
        <taxon>Endopterygota</taxon>
        <taxon>Lepidoptera</taxon>
        <taxon>Glossata</taxon>
        <taxon>Ditrysia</taxon>
        <taxon>Papilionoidea</taxon>
        <taxon>Nymphalidae</taxon>
        <taxon>Nymphalinae</taxon>
        <taxon>Vanessa</taxon>
    </lineage>
</organism>
<dbReference type="GeneID" id="135193817"/>
<feature type="domain" description="Peptidase A2" evidence="2">
    <location>
        <begin position="455"/>
        <end position="492"/>
    </location>
</feature>
<reference evidence="4" key="1">
    <citation type="submission" date="2025-08" db="UniProtKB">
        <authorList>
            <consortium name="RefSeq"/>
        </authorList>
    </citation>
    <scope>IDENTIFICATION</scope>
    <source>
        <tissue evidence="4">Whole body</tissue>
    </source>
</reference>
<evidence type="ECO:0000259" key="2">
    <source>
        <dbReference type="PROSITE" id="PS50175"/>
    </source>
</evidence>
<evidence type="ECO:0000313" key="3">
    <source>
        <dbReference type="Proteomes" id="UP001652626"/>
    </source>
</evidence>
<dbReference type="RefSeq" id="XP_064073929.1">
    <property type="nucleotide sequence ID" value="XM_064217859.1"/>
</dbReference>
<dbReference type="Gene3D" id="2.40.70.10">
    <property type="entry name" value="Acid Proteases"/>
    <property type="match status" value="1"/>
</dbReference>
<accession>A0ABM4ARK1</accession>
<evidence type="ECO:0000313" key="4">
    <source>
        <dbReference type="RefSeq" id="XP_064073929.1"/>
    </source>
</evidence>
<sequence length="786" mass="89610">MESLINFQYDLCSRMCKSRLNFKKSPKDRLTKAYIEGKLEAIDQLWLEFLCGHKDLMRNYEPKILNSSNYVTSDKYNETEEIYLEYKCELKSKLVEFNMTQCGSGADNVSTRAAQVKLPKINIPTFSGVYSEWASFKDLFKSLITQNVSLDNVQKLHYLKGHLAGEAEQLLRHMPIQESNFERCWQLLEERYNNKKYICHHVLKRLFSQKNISFESANALKDLVNTTNDCLVTLKNLGINVNSWDVLIIHILTLKLDPESRRQWEFSVSSNISSDELPTYTQFKEFLTNRFRAIEFLGPVSKPENKFQNNCKVKTLHVASSVTCPFCSEGHKLSKCKMFHKETVESRRKFVYDNNVCFNCLGSNHSAKECRTPVRCSICKRIHHSLLHPKGANSSEVNKTECVVNSSEGTTTSSSNASPSSFMVSCVAAGKKQQQVLLATALVKAICRNGNEYSIRALLDQGSQASFVTESTVQYLGLKKTVFTSQIAGLGGNKAIVSKTMVTMEIKSRYKPDFKILIKAHVLKNITSLLSTRRVEAKEWQELEGLMLADPEYFNSNHIDLLLGADVYGAILQEGMKKNPEGTLIAQATSLGWILSGTVSCNIKPSSRISVMHCCESEDLLKKFWELESDVPKQKSSMFTEEERLCEELFTQTTKRDPNGRYIVRLPFKNGYPEVTGSRDIAEKRLKSLEVKFSKDPILKTKYQEVISEYLKLDHMEEVPPEDINNPKAIYLPHHAVIRNDKETTKVRIVYDASCKGKNNLSLNDQLLVGPTLQPELRHIIMQWRC</sequence>
<keyword evidence="3" id="KW-1185">Reference proteome</keyword>
<dbReference type="PROSITE" id="PS50175">
    <property type="entry name" value="ASP_PROT_RETROV"/>
    <property type="match status" value="1"/>
</dbReference>
<evidence type="ECO:0000256" key="1">
    <source>
        <dbReference type="ARBA" id="ARBA00022801"/>
    </source>
</evidence>
<dbReference type="Pfam" id="PF03564">
    <property type="entry name" value="DUF1759"/>
    <property type="match status" value="1"/>
</dbReference>
<dbReference type="PANTHER" id="PTHR47331">
    <property type="entry name" value="PHD-TYPE DOMAIN-CONTAINING PROTEIN"/>
    <property type="match status" value="1"/>
</dbReference>
<keyword evidence="1" id="KW-0378">Hydrolase</keyword>
<name>A0ABM4ARK1_VANTA</name>
<dbReference type="PANTHER" id="PTHR47331:SF5">
    <property type="entry name" value="RIBONUCLEASE H"/>
    <property type="match status" value="1"/>
</dbReference>
<dbReference type="InterPro" id="IPR001995">
    <property type="entry name" value="Peptidase_A2_cat"/>
</dbReference>
<dbReference type="InterPro" id="IPR021109">
    <property type="entry name" value="Peptidase_aspartic_dom_sf"/>
</dbReference>
<dbReference type="InterPro" id="IPR005312">
    <property type="entry name" value="DUF1759"/>
</dbReference>
<dbReference type="SUPFAM" id="SSF50630">
    <property type="entry name" value="Acid proteases"/>
    <property type="match status" value="1"/>
</dbReference>